<dbReference type="InterPro" id="IPR001708">
    <property type="entry name" value="YidC/ALB3/OXA1/COX18"/>
</dbReference>
<keyword evidence="9 13" id="KW-0472">Membrane</keyword>
<protein>
    <recommendedName>
        <fullName evidence="3 13">Membrane protein insertase YidC</fullName>
    </recommendedName>
    <alternativeName>
        <fullName evidence="12 13">Foldase YidC</fullName>
    </alternativeName>
    <alternativeName>
        <fullName evidence="11 13">Membrane integrase YidC</fullName>
    </alternativeName>
    <alternativeName>
        <fullName evidence="13">Membrane protein YidC</fullName>
    </alternativeName>
</protein>
<dbReference type="PANTHER" id="PTHR12428">
    <property type="entry name" value="OXA1"/>
    <property type="match status" value="1"/>
</dbReference>
<evidence type="ECO:0000259" key="15">
    <source>
        <dbReference type="Pfam" id="PF02096"/>
    </source>
</evidence>
<keyword evidence="7 13" id="KW-0653">Protein transport</keyword>
<dbReference type="AlphaFoldDB" id="A0A518BVH3"/>
<evidence type="ECO:0000256" key="10">
    <source>
        <dbReference type="ARBA" id="ARBA00023186"/>
    </source>
</evidence>
<dbReference type="HAMAP" id="MF_01810">
    <property type="entry name" value="YidC_type1"/>
    <property type="match status" value="1"/>
</dbReference>
<keyword evidence="10 13" id="KW-0143">Chaperone</keyword>
<dbReference type="InterPro" id="IPR028053">
    <property type="entry name" value="Membr_insert_YidC_N"/>
</dbReference>
<dbReference type="GO" id="GO:0051205">
    <property type="term" value="P:protein insertion into membrane"/>
    <property type="evidence" value="ECO:0007669"/>
    <property type="project" value="TreeGrafter"/>
</dbReference>
<keyword evidence="6 13" id="KW-0812">Transmembrane</keyword>
<evidence type="ECO:0000256" key="5">
    <source>
        <dbReference type="ARBA" id="ARBA00022475"/>
    </source>
</evidence>
<name>A0A518BVH3_9BACT</name>
<evidence type="ECO:0000256" key="8">
    <source>
        <dbReference type="ARBA" id="ARBA00022989"/>
    </source>
</evidence>
<feature type="compositionally biased region" description="Polar residues" evidence="14">
    <location>
        <begin position="86"/>
        <end position="96"/>
    </location>
</feature>
<comment type="caution">
    <text evidence="13">Lacks conserved residue(s) required for the propagation of feature annotation.</text>
</comment>
<dbReference type="RefSeq" id="WP_145445123.1">
    <property type="nucleotide sequence ID" value="NZ_CP036280.1"/>
</dbReference>
<proteinExistence type="inferred from homology"/>
<reference evidence="17 18" key="1">
    <citation type="submission" date="2019-02" db="EMBL/GenBank/DDBJ databases">
        <title>Deep-cultivation of Planctomycetes and their phenomic and genomic characterization uncovers novel biology.</title>
        <authorList>
            <person name="Wiegand S."/>
            <person name="Jogler M."/>
            <person name="Boedeker C."/>
            <person name="Pinto D."/>
            <person name="Vollmers J."/>
            <person name="Rivas-Marin E."/>
            <person name="Kohn T."/>
            <person name="Peeters S.H."/>
            <person name="Heuer A."/>
            <person name="Rast P."/>
            <person name="Oberbeckmann S."/>
            <person name="Bunk B."/>
            <person name="Jeske O."/>
            <person name="Meyerdierks A."/>
            <person name="Storesund J.E."/>
            <person name="Kallscheuer N."/>
            <person name="Luecker S."/>
            <person name="Lage O.M."/>
            <person name="Pohl T."/>
            <person name="Merkel B.J."/>
            <person name="Hornburger P."/>
            <person name="Mueller R.-W."/>
            <person name="Bruemmer F."/>
            <person name="Labrenz M."/>
            <person name="Spormann A.M."/>
            <person name="Op den Camp H."/>
            <person name="Overmann J."/>
            <person name="Amann R."/>
            <person name="Jetten M.S.M."/>
            <person name="Mascher T."/>
            <person name="Medema M.H."/>
            <person name="Devos D.P."/>
            <person name="Kaster A.-K."/>
            <person name="Ovreas L."/>
            <person name="Rohde M."/>
            <person name="Galperin M.Y."/>
            <person name="Jogler C."/>
        </authorList>
    </citation>
    <scope>NUCLEOTIDE SEQUENCE [LARGE SCALE GENOMIC DNA]</scope>
    <source>
        <strain evidence="17 18">Pan265</strain>
    </source>
</reference>
<feature type="compositionally biased region" description="Polar residues" evidence="14">
    <location>
        <begin position="29"/>
        <end position="43"/>
    </location>
</feature>
<dbReference type="NCBIfam" id="TIGR03592">
    <property type="entry name" value="yidC_oxa1_cterm"/>
    <property type="match status" value="1"/>
</dbReference>
<evidence type="ECO:0000256" key="3">
    <source>
        <dbReference type="ARBA" id="ARBA00015325"/>
    </source>
</evidence>
<accession>A0A518BVH3</accession>
<evidence type="ECO:0000256" key="14">
    <source>
        <dbReference type="SAM" id="MobiDB-lite"/>
    </source>
</evidence>
<keyword evidence="18" id="KW-1185">Reference proteome</keyword>
<dbReference type="GO" id="GO:0032977">
    <property type="term" value="F:membrane insertase activity"/>
    <property type="evidence" value="ECO:0007669"/>
    <property type="project" value="InterPro"/>
</dbReference>
<dbReference type="OrthoDB" id="9780552at2"/>
<dbReference type="Proteomes" id="UP000320386">
    <property type="component" value="Chromosome"/>
</dbReference>
<feature type="domain" description="Membrane insertase YidC/Oxa/ALB C-terminal" evidence="15">
    <location>
        <begin position="440"/>
        <end position="662"/>
    </location>
</feature>
<dbReference type="InterPro" id="IPR038221">
    <property type="entry name" value="YidC_periplasmic_sf"/>
</dbReference>
<evidence type="ECO:0000256" key="13">
    <source>
        <dbReference type="HAMAP-Rule" id="MF_01810"/>
    </source>
</evidence>
<dbReference type="InterPro" id="IPR019998">
    <property type="entry name" value="Membr_insert_YidC"/>
</dbReference>
<feature type="region of interest" description="Disordered" evidence="14">
    <location>
        <begin position="694"/>
        <end position="732"/>
    </location>
</feature>
<organism evidence="17 18">
    <name type="scientific">Mucisphaera calidilacus</name>
    <dbReference type="NCBI Taxonomy" id="2527982"/>
    <lineage>
        <taxon>Bacteria</taxon>
        <taxon>Pseudomonadati</taxon>
        <taxon>Planctomycetota</taxon>
        <taxon>Phycisphaerae</taxon>
        <taxon>Phycisphaerales</taxon>
        <taxon>Phycisphaeraceae</taxon>
        <taxon>Mucisphaera</taxon>
    </lineage>
</organism>
<evidence type="ECO:0000256" key="2">
    <source>
        <dbReference type="ARBA" id="ARBA00010527"/>
    </source>
</evidence>
<keyword evidence="8 13" id="KW-1133">Transmembrane helix</keyword>
<evidence type="ECO:0000256" key="6">
    <source>
        <dbReference type="ARBA" id="ARBA00022692"/>
    </source>
</evidence>
<dbReference type="CDD" id="cd19961">
    <property type="entry name" value="EcYidC-like_peri"/>
    <property type="match status" value="1"/>
</dbReference>
<dbReference type="EMBL" id="CP036280">
    <property type="protein sequence ID" value="QDU70983.1"/>
    <property type="molecule type" value="Genomic_DNA"/>
</dbReference>
<dbReference type="GO" id="GO:0015031">
    <property type="term" value="P:protein transport"/>
    <property type="evidence" value="ECO:0007669"/>
    <property type="project" value="UniProtKB-KW"/>
</dbReference>
<keyword evidence="5 13" id="KW-1003">Cell membrane</keyword>
<dbReference type="InterPro" id="IPR047196">
    <property type="entry name" value="YidC_ALB_C"/>
</dbReference>
<sequence length="732" mass="81790">MRILIPLVAVVLGLVVAFGMLNRSAEISEQLPNEPSVASQAETSADEAAQPADTSTTDAPPVTTAQPEVSTPAETLDTPPVVLPSDNPTSVTLGSTNEDDGYKFEIQLSRWGAGVSQIALTDYNDTLDNPVPYIVHSSLTAPVPGSVEQNYLVRPYAARALRVGGQTVDLLNASWSLVASDTDFATYTAIIATSDEESAQPLVAVERTFRITPGSYDITVEQRIRNLSDRELDISWTQFLQGDTPRDKASYLGDRRYFVPGYFNLEYDPNKVNIYTDDAFFSRPESIAQPKLWPHPDLPGNLALAWIAAENRYFALVTHLPVTNDLTSTAQVQPLQKLFPSLDLYVLPTQPIADEHRLAVITATTATLRLPANGQRDLDFAVYAGPRKTEIFNEAPYNLLHLDKTIRYSLGGLIDVCTWQFLARWLLAFLGFFHWLLADWGVAIIVLVVTVRLILHPIMKKSQLSMMRMGKVMQKLQPEIEKLKKKYKDDPAKLQSEQLRLMREAGASPLGMLGCLPMFLQMPIWTALYAMLFYAIELRHEPAFWGVFQTVSGGNWRFLADLSGPDNFILFGGDGLTIPLYFIEPHFNAINILPILMAIVFFINNLLMSPPPANEQQASMQRTMRIMFLIFPLFLYSAPAGLTLYMTSSTAAGILDSWIVRRHLKHEEESGRLFEKKKPKPGGFWDRIHKAMEQAQQQVEAQRAAKEGGRKHVQNEANQPGGRAAARRMKRK</sequence>
<feature type="transmembrane region" description="Helical" evidence="13">
    <location>
        <begin position="589"/>
        <end position="607"/>
    </location>
</feature>
<evidence type="ECO:0000313" key="17">
    <source>
        <dbReference type="EMBL" id="QDU70983.1"/>
    </source>
</evidence>
<evidence type="ECO:0000256" key="12">
    <source>
        <dbReference type="ARBA" id="ARBA00033342"/>
    </source>
</evidence>
<comment type="subunit">
    <text evidence="13">Interacts with the Sec translocase complex via SecD. Specifically interacts with transmembrane segments of nascent integral membrane proteins during membrane integration.</text>
</comment>
<comment type="function">
    <text evidence="13">Required for the insertion and/or proper folding and/or complex formation of integral membrane proteins into the membrane. Involved in integration of membrane proteins that insert both dependently and independently of the Sec translocase complex, as well as at least some lipoproteins. Aids folding of multispanning membrane proteins.</text>
</comment>
<evidence type="ECO:0000256" key="4">
    <source>
        <dbReference type="ARBA" id="ARBA00022448"/>
    </source>
</evidence>
<dbReference type="CDD" id="cd20070">
    <property type="entry name" value="5TM_YidC_Alb3"/>
    <property type="match status" value="1"/>
</dbReference>
<keyword evidence="4 13" id="KW-0813">Transport</keyword>
<evidence type="ECO:0000313" key="18">
    <source>
        <dbReference type="Proteomes" id="UP000320386"/>
    </source>
</evidence>
<evidence type="ECO:0000256" key="7">
    <source>
        <dbReference type="ARBA" id="ARBA00022927"/>
    </source>
</evidence>
<evidence type="ECO:0000256" key="11">
    <source>
        <dbReference type="ARBA" id="ARBA00033245"/>
    </source>
</evidence>
<feature type="transmembrane region" description="Helical" evidence="13">
    <location>
        <begin position="425"/>
        <end position="455"/>
    </location>
</feature>
<dbReference type="Pfam" id="PF02096">
    <property type="entry name" value="60KD_IMP"/>
    <property type="match status" value="1"/>
</dbReference>
<dbReference type="InterPro" id="IPR028055">
    <property type="entry name" value="YidC/Oxa/ALB_C"/>
</dbReference>
<feature type="domain" description="Membrane insertase YidC N-terminal" evidence="16">
    <location>
        <begin position="104"/>
        <end position="409"/>
    </location>
</feature>
<feature type="compositionally biased region" description="Basic and acidic residues" evidence="14">
    <location>
        <begin position="703"/>
        <end position="714"/>
    </location>
</feature>
<feature type="compositionally biased region" description="Polar residues" evidence="14">
    <location>
        <begin position="52"/>
        <end position="73"/>
    </location>
</feature>
<evidence type="ECO:0000259" key="16">
    <source>
        <dbReference type="Pfam" id="PF14849"/>
    </source>
</evidence>
<dbReference type="PANTHER" id="PTHR12428:SF65">
    <property type="entry name" value="CYTOCHROME C OXIDASE ASSEMBLY PROTEIN COX18, MITOCHONDRIAL"/>
    <property type="match status" value="1"/>
</dbReference>
<gene>
    <name evidence="13 17" type="primary">yidC</name>
    <name evidence="17" type="ORF">Pan265_08270</name>
</gene>
<evidence type="ECO:0000256" key="9">
    <source>
        <dbReference type="ARBA" id="ARBA00023136"/>
    </source>
</evidence>
<dbReference type="KEGG" id="mcad:Pan265_08270"/>
<evidence type="ECO:0000256" key="1">
    <source>
        <dbReference type="ARBA" id="ARBA00004429"/>
    </source>
</evidence>
<comment type="similarity">
    <text evidence="2 13">Belongs to the OXA1/ALB3/YidC family. Type 1 subfamily.</text>
</comment>
<feature type="region of interest" description="Disordered" evidence="14">
    <location>
        <begin position="29"/>
        <end position="96"/>
    </location>
</feature>
<dbReference type="Pfam" id="PF14849">
    <property type="entry name" value="YidC_periplas"/>
    <property type="match status" value="1"/>
</dbReference>
<dbReference type="GO" id="GO:0005886">
    <property type="term" value="C:plasma membrane"/>
    <property type="evidence" value="ECO:0007669"/>
    <property type="project" value="UniProtKB-SubCell"/>
</dbReference>
<dbReference type="Gene3D" id="2.70.98.90">
    <property type="match status" value="1"/>
</dbReference>
<comment type="subcellular location">
    <subcellularLocation>
        <location evidence="1">Cell inner membrane</location>
        <topology evidence="1">Multi-pass membrane protein</topology>
    </subcellularLocation>
    <subcellularLocation>
        <location evidence="13">Cell membrane</location>
        <topology evidence="13">Multi-pass membrane protein</topology>
    </subcellularLocation>
</comment>
<feature type="transmembrane region" description="Helical" evidence="13">
    <location>
        <begin position="628"/>
        <end position="647"/>
    </location>
</feature>